<keyword evidence="6" id="KW-0119">Carbohydrate metabolism</keyword>
<sequence length="151" mass="16295">MGSLFLLIGILPLALAGHDYRQALSKSILFFEAQRSGYLPTNQRVKWRGHSGLNDGKISGVNLVGGYYDAGDNVKFGLPMAFTITMMSWSIIEYGSQMASSGELGHAIASVKWGTDYLIKSHPQPYVLYGEVGDGHTGPLLLAKAGGHDHL</sequence>
<reference evidence="12" key="1">
    <citation type="submission" date="2024-07" db="EMBL/GenBank/DDBJ databases">
        <title>Two chromosome-level genome assemblies of Korean endemic species Abeliophyllum distichum and Forsythia ovata (Oleaceae).</title>
        <authorList>
            <person name="Jang H."/>
        </authorList>
    </citation>
    <scope>NUCLEOTIDE SEQUENCE [LARGE SCALE GENOMIC DNA]</scope>
</reference>
<evidence type="ECO:0000313" key="12">
    <source>
        <dbReference type="Proteomes" id="UP001604336"/>
    </source>
</evidence>
<keyword evidence="8" id="KW-0624">Polysaccharide degradation</keyword>
<dbReference type="Pfam" id="PF00759">
    <property type="entry name" value="Glyco_hydro_9"/>
    <property type="match status" value="1"/>
</dbReference>
<evidence type="ECO:0000256" key="4">
    <source>
        <dbReference type="ARBA" id="ARBA00022801"/>
    </source>
</evidence>
<organism evidence="11 12">
    <name type="scientific">Abeliophyllum distichum</name>
    <dbReference type="NCBI Taxonomy" id="126358"/>
    <lineage>
        <taxon>Eukaryota</taxon>
        <taxon>Viridiplantae</taxon>
        <taxon>Streptophyta</taxon>
        <taxon>Embryophyta</taxon>
        <taxon>Tracheophyta</taxon>
        <taxon>Spermatophyta</taxon>
        <taxon>Magnoliopsida</taxon>
        <taxon>eudicotyledons</taxon>
        <taxon>Gunneridae</taxon>
        <taxon>Pentapetalae</taxon>
        <taxon>asterids</taxon>
        <taxon>lamiids</taxon>
        <taxon>Lamiales</taxon>
        <taxon>Oleaceae</taxon>
        <taxon>Forsythieae</taxon>
        <taxon>Abeliophyllum</taxon>
    </lineage>
</organism>
<keyword evidence="5" id="KW-0136">Cellulose degradation</keyword>
<feature type="domain" description="Glycoside hydrolase family 9" evidence="10">
    <location>
        <begin position="20"/>
        <end position="137"/>
    </location>
</feature>
<feature type="chain" id="PRO_5044785450" description="cellulase" evidence="9">
    <location>
        <begin position="17"/>
        <end position="151"/>
    </location>
</feature>
<dbReference type="GO" id="GO:0030245">
    <property type="term" value="P:cellulose catabolic process"/>
    <property type="evidence" value="ECO:0007669"/>
    <property type="project" value="UniProtKB-KW"/>
</dbReference>
<dbReference type="EMBL" id="JBFOLK010000004">
    <property type="protein sequence ID" value="KAL2516700.1"/>
    <property type="molecule type" value="Genomic_DNA"/>
</dbReference>
<keyword evidence="4" id="KW-0378">Hydrolase</keyword>
<dbReference type="InterPro" id="IPR001701">
    <property type="entry name" value="Glyco_hydro_9"/>
</dbReference>
<accession>A0ABD1TVD8</accession>
<feature type="signal peptide" evidence="9">
    <location>
        <begin position="1"/>
        <end position="16"/>
    </location>
</feature>
<dbReference type="PANTHER" id="PTHR22298">
    <property type="entry name" value="ENDO-1,4-BETA-GLUCANASE"/>
    <property type="match status" value="1"/>
</dbReference>
<comment type="similarity">
    <text evidence="2">Belongs to the glycosyl hydrolase 9 (cellulase E) family.</text>
</comment>
<keyword evidence="9" id="KW-0732">Signal</keyword>
<dbReference type="InterPro" id="IPR012341">
    <property type="entry name" value="6hp_glycosidase-like_sf"/>
</dbReference>
<evidence type="ECO:0000256" key="3">
    <source>
        <dbReference type="ARBA" id="ARBA00012601"/>
    </source>
</evidence>
<evidence type="ECO:0000256" key="2">
    <source>
        <dbReference type="ARBA" id="ARBA00007072"/>
    </source>
</evidence>
<evidence type="ECO:0000256" key="6">
    <source>
        <dbReference type="ARBA" id="ARBA00023277"/>
    </source>
</evidence>
<evidence type="ECO:0000313" key="11">
    <source>
        <dbReference type="EMBL" id="KAL2516700.1"/>
    </source>
</evidence>
<evidence type="ECO:0000259" key="10">
    <source>
        <dbReference type="Pfam" id="PF00759"/>
    </source>
</evidence>
<gene>
    <name evidence="11" type="ORF">Adt_12947</name>
</gene>
<keyword evidence="7" id="KW-0326">Glycosidase</keyword>
<dbReference type="Gene3D" id="1.50.10.10">
    <property type="match status" value="1"/>
</dbReference>
<comment type="caution">
    <text evidence="11">The sequence shown here is derived from an EMBL/GenBank/DDBJ whole genome shotgun (WGS) entry which is preliminary data.</text>
</comment>
<evidence type="ECO:0000256" key="7">
    <source>
        <dbReference type="ARBA" id="ARBA00023295"/>
    </source>
</evidence>
<dbReference type="GO" id="GO:0008810">
    <property type="term" value="F:cellulase activity"/>
    <property type="evidence" value="ECO:0007669"/>
    <property type="project" value="UniProtKB-EC"/>
</dbReference>
<evidence type="ECO:0000256" key="5">
    <source>
        <dbReference type="ARBA" id="ARBA00023001"/>
    </source>
</evidence>
<name>A0ABD1TVD8_9LAMI</name>
<evidence type="ECO:0000256" key="1">
    <source>
        <dbReference type="ARBA" id="ARBA00000966"/>
    </source>
</evidence>
<comment type="catalytic activity">
    <reaction evidence="1">
        <text>Endohydrolysis of (1-&gt;4)-beta-D-glucosidic linkages in cellulose, lichenin and cereal beta-D-glucans.</text>
        <dbReference type="EC" id="3.2.1.4"/>
    </reaction>
</comment>
<dbReference type="InterPro" id="IPR008928">
    <property type="entry name" value="6-hairpin_glycosidase_sf"/>
</dbReference>
<evidence type="ECO:0000256" key="8">
    <source>
        <dbReference type="ARBA" id="ARBA00023326"/>
    </source>
</evidence>
<dbReference type="AlphaFoldDB" id="A0ABD1TVD8"/>
<dbReference type="Proteomes" id="UP001604336">
    <property type="component" value="Unassembled WGS sequence"/>
</dbReference>
<evidence type="ECO:0000256" key="9">
    <source>
        <dbReference type="SAM" id="SignalP"/>
    </source>
</evidence>
<proteinExistence type="inferred from homology"/>
<keyword evidence="12" id="KW-1185">Reference proteome</keyword>
<protein>
    <recommendedName>
        <fullName evidence="3">cellulase</fullName>
        <ecNumber evidence="3">3.2.1.4</ecNumber>
    </recommendedName>
</protein>
<dbReference type="EC" id="3.2.1.4" evidence="3"/>
<dbReference type="SUPFAM" id="SSF48208">
    <property type="entry name" value="Six-hairpin glycosidases"/>
    <property type="match status" value="1"/>
</dbReference>